<evidence type="ECO:0000313" key="2">
    <source>
        <dbReference type="Proteomes" id="UP000237662"/>
    </source>
</evidence>
<reference evidence="1 2" key="1">
    <citation type="submission" date="2018-02" db="EMBL/GenBank/DDBJ databases">
        <title>Genomic Encyclopedia of Archaeal and Bacterial Type Strains, Phase II (KMG-II): from individual species to whole genera.</title>
        <authorList>
            <person name="Goeker M."/>
        </authorList>
    </citation>
    <scope>NUCLEOTIDE SEQUENCE [LARGE SCALE GENOMIC DNA]</scope>
    <source>
        <strain evidence="1 2">DSM 29526</strain>
    </source>
</reference>
<organism evidence="1 2">
    <name type="scientific">Neolewinella xylanilytica</name>
    <dbReference type="NCBI Taxonomy" id="1514080"/>
    <lineage>
        <taxon>Bacteria</taxon>
        <taxon>Pseudomonadati</taxon>
        <taxon>Bacteroidota</taxon>
        <taxon>Saprospiria</taxon>
        <taxon>Saprospirales</taxon>
        <taxon>Lewinellaceae</taxon>
        <taxon>Neolewinella</taxon>
    </lineage>
</organism>
<protein>
    <submittedName>
        <fullName evidence="1">Uncharacterized protein</fullName>
    </submittedName>
</protein>
<keyword evidence="2" id="KW-1185">Reference proteome</keyword>
<accession>A0A2S6I9I8</accession>
<proteinExistence type="predicted"/>
<dbReference type="OrthoDB" id="1114593at2"/>
<dbReference type="EMBL" id="PTJC01000005">
    <property type="protein sequence ID" value="PPK88164.1"/>
    <property type="molecule type" value="Genomic_DNA"/>
</dbReference>
<sequence>MTDQLSGIANYCFRWCERCPFTDRCGVYSLGRELGAEGRQQNTMPRAFPALSGSYADFLRRLEKQLMVDGVSLQELETDPPLPVAEIKSRSRSMVIEYLSASQWTRPLLQSANFDDPSVQAAHALNWYVVMLGPKVQRCLHSREETTEQGDGFFYEDARRTAYLTLLCLARATAAVTVLLERSVSPRSRLVGLVVQFIRLTESIRRVFPDVSLYPPPHWDQEPYLSEQLAFYGGVLPLHPFLEGMWRYGGERAPGGG</sequence>
<dbReference type="RefSeq" id="WP_104418737.1">
    <property type="nucleotide sequence ID" value="NZ_PTJC01000005.1"/>
</dbReference>
<dbReference type="AlphaFoldDB" id="A0A2S6I9I8"/>
<dbReference type="Proteomes" id="UP000237662">
    <property type="component" value="Unassembled WGS sequence"/>
</dbReference>
<comment type="caution">
    <text evidence="1">The sequence shown here is derived from an EMBL/GenBank/DDBJ whole genome shotgun (WGS) entry which is preliminary data.</text>
</comment>
<name>A0A2S6I9I8_9BACT</name>
<gene>
    <name evidence="1" type="ORF">CLV84_1129</name>
</gene>
<evidence type="ECO:0000313" key="1">
    <source>
        <dbReference type="EMBL" id="PPK88164.1"/>
    </source>
</evidence>